<dbReference type="Gene3D" id="1.10.760.10">
    <property type="entry name" value="Cytochrome c-like domain"/>
    <property type="match status" value="2"/>
</dbReference>
<dbReference type="PROSITE" id="PS51007">
    <property type="entry name" value="CYTC"/>
    <property type="match status" value="1"/>
</dbReference>
<evidence type="ECO:0000256" key="4">
    <source>
        <dbReference type="ARBA" id="ARBA00022729"/>
    </source>
</evidence>
<keyword evidence="4 8" id="KW-0732">Signal</keyword>
<dbReference type="RefSeq" id="WP_057833351.1">
    <property type="nucleotide sequence ID" value="NZ_LLXZ01000001.1"/>
</dbReference>
<dbReference type="AlphaFoldDB" id="A0A0R3M815"/>
<dbReference type="GO" id="GO:0046872">
    <property type="term" value="F:metal ion binding"/>
    <property type="evidence" value="ECO:0007669"/>
    <property type="project" value="UniProtKB-KW"/>
</dbReference>
<accession>A0A0R3M815</accession>
<dbReference type="InterPro" id="IPR036909">
    <property type="entry name" value="Cyt_c-like_dom_sf"/>
</dbReference>
<organism evidence="10 11">
    <name type="scientific">Bradyrhizobium jicamae</name>
    <dbReference type="NCBI Taxonomy" id="280332"/>
    <lineage>
        <taxon>Bacteria</taxon>
        <taxon>Pseudomonadati</taxon>
        <taxon>Pseudomonadota</taxon>
        <taxon>Alphaproteobacteria</taxon>
        <taxon>Hyphomicrobiales</taxon>
        <taxon>Nitrobacteraceae</taxon>
        <taxon>Bradyrhizobium</taxon>
    </lineage>
</organism>
<dbReference type="InterPro" id="IPR051395">
    <property type="entry name" value="Cytochrome_c_Peroxidase/MauG"/>
</dbReference>
<evidence type="ECO:0000256" key="2">
    <source>
        <dbReference type="ARBA" id="ARBA00022617"/>
    </source>
</evidence>
<name>A0A0R3M815_9BRAD</name>
<dbReference type="SUPFAM" id="SSF46626">
    <property type="entry name" value="Cytochrome c"/>
    <property type="match status" value="2"/>
</dbReference>
<evidence type="ECO:0000313" key="11">
    <source>
        <dbReference type="Proteomes" id="UP000050863"/>
    </source>
</evidence>
<dbReference type="InterPro" id="IPR004852">
    <property type="entry name" value="Di-haem_cyt_c_peroxidsae"/>
</dbReference>
<dbReference type="InterPro" id="IPR009056">
    <property type="entry name" value="Cyt_c-like_dom"/>
</dbReference>
<feature type="domain" description="Cytochrome c" evidence="9">
    <location>
        <begin position="331"/>
        <end position="504"/>
    </location>
</feature>
<comment type="caution">
    <text evidence="10">The sequence shown here is derived from an EMBL/GenBank/DDBJ whole genome shotgun (WGS) entry which is preliminary data.</text>
</comment>
<dbReference type="PANTHER" id="PTHR30600">
    <property type="entry name" value="CYTOCHROME C PEROXIDASE-RELATED"/>
    <property type="match status" value="1"/>
</dbReference>
<reference evidence="10 11" key="1">
    <citation type="submission" date="2014-03" db="EMBL/GenBank/DDBJ databases">
        <title>Bradyrhizobium valentinum sp. nov., isolated from effective nodules of Lupinus mariae-josephae, a lupine endemic of basic-lime soils in Eastern Spain.</title>
        <authorList>
            <person name="Duran D."/>
            <person name="Rey L."/>
            <person name="Navarro A."/>
            <person name="Busquets A."/>
            <person name="Imperial J."/>
            <person name="Ruiz-Argueso T."/>
        </authorList>
    </citation>
    <scope>NUCLEOTIDE SEQUENCE [LARGE SCALE GENOMIC DNA]</scope>
    <source>
        <strain evidence="10 11">PAC68</strain>
    </source>
</reference>
<dbReference type="PANTHER" id="PTHR30600:SF10">
    <property type="entry name" value="BLL6722 PROTEIN"/>
    <property type="match status" value="1"/>
</dbReference>
<dbReference type="Pfam" id="PF03150">
    <property type="entry name" value="CCP_MauG"/>
    <property type="match status" value="2"/>
</dbReference>
<keyword evidence="2 7" id="KW-0349">Heme</keyword>
<keyword evidence="5" id="KW-0560">Oxidoreductase</keyword>
<dbReference type="GO" id="GO:0020037">
    <property type="term" value="F:heme binding"/>
    <property type="evidence" value="ECO:0007669"/>
    <property type="project" value="InterPro"/>
</dbReference>
<comment type="subcellular location">
    <subcellularLocation>
        <location evidence="1">Cell envelope</location>
    </subcellularLocation>
</comment>
<dbReference type="Proteomes" id="UP000050863">
    <property type="component" value="Unassembled WGS sequence"/>
</dbReference>
<evidence type="ECO:0000256" key="1">
    <source>
        <dbReference type="ARBA" id="ARBA00004196"/>
    </source>
</evidence>
<keyword evidence="6 7" id="KW-0408">Iron</keyword>
<evidence type="ECO:0000256" key="8">
    <source>
        <dbReference type="SAM" id="SignalP"/>
    </source>
</evidence>
<dbReference type="OrthoDB" id="9805202at2"/>
<evidence type="ECO:0000256" key="5">
    <source>
        <dbReference type="ARBA" id="ARBA00023002"/>
    </source>
</evidence>
<evidence type="ECO:0000256" key="7">
    <source>
        <dbReference type="PROSITE-ProRule" id="PRU00433"/>
    </source>
</evidence>
<feature type="signal peptide" evidence="8">
    <location>
        <begin position="1"/>
        <end position="31"/>
    </location>
</feature>
<dbReference type="GO" id="GO:0004130">
    <property type="term" value="F:cytochrome-c peroxidase activity"/>
    <property type="evidence" value="ECO:0007669"/>
    <property type="project" value="TreeGrafter"/>
</dbReference>
<keyword evidence="11" id="KW-1185">Reference proteome</keyword>
<evidence type="ECO:0000256" key="6">
    <source>
        <dbReference type="ARBA" id="ARBA00023004"/>
    </source>
</evidence>
<sequence>MFADSRRRFGATLAISIASALSFSGIVALHAQSPADLDSRLDAALKAAGFTGRIKDKLPTLDQEKVLLGRDLFFDKILALHGDNSCSGCHAPQRAYGDTQSIAIGVDNNDIVGEGRKGPRNQRRSPILVNTAFYPKLMWNGRFSSLSGNPFDNSKGFLFPSPEGSEKFGAHDQTVKSLLAAQGHIPSTEMPEMAGFRGAEGQVVAFSRFGGDFVLVDSKAVSRLPAPVSKSEARTINAMRIAPMSNVNDGDKLPDPDFNGSRNEAIRTQVLEKVQNSAYKDRFAKAFPESAGKAISFGMIGTALAEFQFSLTMADAPLDRFARGDRTAMSAQAKEGALIFFGKGQCVGCHAVAGQSNEMFSDFENHNIGVPPLFPGVGGQFIKHETGNVVFDFNTGDVGLADILKEDPSAKYKFRTSPLRNIARQKTFMHNGTFTSIRSAVVHHLDVRKSMQSYSADTEKVAADIRNMGPKHLVLQDLSPKIANPIQLSSTEIDALVAFIEQGLTDPKTEPANLCKDIPVQLPSGNAPHKFEGC</sequence>
<proteinExistence type="predicted"/>
<gene>
    <name evidence="10" type="ORF">CQ12_29030</name>
</gene>
<evidence type="ECO:0000313" key="10">
    <source>
        <dbReference type="EMBL" id="KRR15996.1"/>
    </source>
</evidence>
<protein>
    <recommendedName>
        <fullName evidence="9">Cytochrome c domain-containing protein</fullName>
    </recommendedName>
</protein>
<keyword evidence="3 7" id="KW-0479">Metal-binding</keyword>
<dbReference type="STRING" id="280332.CQ12_29030"/>
<dbReference type="EMBL" id="LLXZ01000001">
    <property type="protein sequence ID" value="KRR15996.1"/>
    <property type="molecule type" value="Genomic_DNA"/>
</dbReference>
<evidence type="ECO:0000256" key="3">
    <source>
        <dbReference type="ARBA" id="ARBA00022723"/>
    </source>
</evidence>
<feature type="chain" id="PRO_5006443744" description="Cytochrome c domain-containing protein" evidence="8">
    <location>
        <begin position="32"/>
        <end position="534"/>
    </location>
</feature>
<dbReference type="GO" id="GO:0009055">
    <property type="term" value="F:electron transfer activity"/>
    <property type="evidence" value="ECO:0007669"/>
    <property type="project" value="InterPro"/>
</dbReference>
<dbReference type="GO" id="GO:0030313">
    <property type="term" value="C:cell envelope"/>
    <property type="evidence" value="ECO:0007669"/>
    <property type="project" value="UniProtKB-SubCell"/>
</dbReference>
<evidence type="ECO:0000259" key="9">
    <source>
        <dbReference type="PROSITE" id="PS51007"/>
    </source>
</evidence>